<accession>A0A1T3NMR7</accession>
<reference evidence="1 2" key="1">
    <citation type="submission" date="2017-03" db="EMBL/GenBank/DDBJ databases">
        <title>Draft genome sequence of Streptomyces scabrisporus NF3, endophyte isolated from Amphipterygium adstringens.</title>
        <authorList>
            <person name="Vazquez M."/>
            <person name="Ceapa C.D."/>
            <person name="Rodriguez Luna D."/>
            <person name="Sanchez Esquivel S."/>
        </authorList>
    </citation>
    <scope>NUCLEOTIDE SEQUENCE [LARGE SCALE GENOMIC DNA]</scope>
    <source>
        <strain evidence="1 2">NF3</strain>
    </source>
</reference>
<dbReference type="Proteomes" id="UP000190037">
    <property type="component" value="Unassembled WGS sequence"/>
</dbReference>
<dbReference type="RefSeq" id="WP_078981115.1">
    <property type="nucleotide sequence ID" value="NZ_MWQN01000003.1"/>
</dbReference>
<name>A0A1T3NMR7_9ACTN</name>
<dbReference type="AlphaFoldDB" id="A0A1T3NMR7"/>
<sequence>MSDPLALPFVDEAEDGELDPNQVPLGATVRVPAYAGMAAGDVVTVRWEGSDGAVFEESAPVPGKGVGHPVVFRIPACELLPHIGSVIRLSYDVDGAAPAPRRSSDVVAVRVDLRERLFPTA</sequence>
<dbReference type="OrthoDB" id="4236788at2"/>
<dbReference type="STRING" id="159449.B4N89_38045"/>
<comment type="caution">
    <text evidence="1">The sequence shown here is derived from an EMBL/GenBank/DDBJ whole genome shotgun (WGS) entry which is preliminary data.</text>
</comment>
<protein>
    <submittedName>
        <fullName evidence="1">Uncharacterized protein</fullName>
    </submittedName>
</protein>
<organism evidence="1 2">
    <name type="scientific">Embleya scabrispora</name>
    <dbReference type="NCBI Taxonomy" id="159449"/>
    <lineage>
        <taxon>Bacteria</taxon>
        <taxon>Bacillati</taxon>
        <taxon>Actinomycetota</taxon>
        <taxon>Actinomycetes</taxon>
        <taxon>Kitasatosporales</taxon>
        <taxon>Streptomycetaceae</taxon>
        <taxon>Embleya</taxon>
    </lineage>
</organism>
<gene>
    <name evidence="1" type="ORF">B4N89_38045</name>
</gene>
<evidence type="ECO:0000313" key="2">
    <source>
        <dbReference type="Proteomes" id="UP000190037"/>
    </source>
</evidence>
<keyword evidence="2" id="KW-1185">Reference proteome</keyword>
<evidence type="ECO:0000313" key="1">
    <source>
        <dbReference type="EMBL" id="OPC78022.1"/>
    </source>
</evidence>
<dbReference type="EMBL" id="MWQN01000003">
    <property type="protein sequence ID" value="OPC78022.1"/>
    <property type="molecule type" value="Genomic_DNA"/>
</dbReference>
<proteinExistence type="predicted"/>